<accession>W1PAK6</accession>
<dbReference type="HOGENOM" id="CLU_2674430_0_0_1"/>
<name>W1PAK6_AMBTC</name>
<dbReference type="Gramene" id="ERN04631">
    <property type="protein sequence ID" value="ERN04631"/>
    <property type="gene ID" value="AMTR_s00268p00008570"/>
</dbReference>
<proteinExistence type="predicted"/>
<reference evidence="2" key="1">
    <citation type="journal article" date="2013" name="Science">
        <title>The Amborella genome and the evolution of flowering plants.</title>
        <authorList>
            <consortium name="Amborella Genome Project"/>
        </authorList>
    </citation>
    <scope>NUCLEOTIDE SEQUENCE [LARGE SCALE GENOMIC DNA]</scope>
</reference>
<keyword evidence="2" id="KW-1185">Reference proteome</keyword>
<organism evidence="1 2">
    <name type="scientific">Amborella trichopoda</name>
    <dbReference type="NCBI Taxonomy" id="13333"/>
    <lineage>
        <taxon>Eukaryota</taxon>
        <taxon>Viridiplantae</taxon>
        <taxon>Streptophyta</taxon>
        <taxon>Embryophyta</taxon>
        <taxon>Tracheophyta</taxon>
        <taxon>Spermatophyta</taxon>
        <taxon>Magnoliopsida</taxon>
        <taxon>Amborellales</taxon>
        <taxon>Amborellaceae</taxon>
        <taxon>Amborella</taxon>
    </lineage>
</organism>
<protein>
    <submittedName>
        <fullName evidence="1">Uncharacterized protein</fullName>
    </submittedName>
</protein>
<dbReference type="Proteomes" id="UP000017836">
    <property type="component" value="Unassembled WGS sequence"/>
</dbReference>
<gene>
    <name evidence="1" type="ORF">AMTR_s00268p00008570</name>
</gene>
<evidence type="ECO:0000313" key="2">
    <source>
        <dbReference type="Proteomes" id="UP000017836"/>
    </source>
</evidence>
<dbReference type="AlphaFoldDB" id="W1PAK6"/>
<dbReference type="EMBL" id="KI394186">
    <property type="protein sequence ID" value="ERN04631.1"/>
    <property type="molecule type" value="Genomic_DNA"/>
</dbReference>
<evidence type="ECO:0000313" key="1">
    <source>
        <dbReference type="EMBL" id="ERN04631.1"/>
    </source>
</evidence>
<sequence>MGVKRVLDGNDETCGLYGFLSSWGTCRVSAGTTRMVDMMEGLTCPSCVGLADREGEWTDSGMGVGVWTVVMEGLG</sequence>